<keyword evidence="4" id="KW-1185">Reference proteome</keyword>
<sequence>MIEFGSLADWIAAIGGVLAVIAAVVSWRTSEKALEIEHNRDKQIRLAVEREQAELVVVLGVKLTSRGDEECWGIYLQNGSTKPIFDIEIESQKANGHTKLPLLSISSLPPGFFVVPSHPQYHWGSIVSLDLSPEPMEFLLRGKAAKTITKVSFSDAHRVRWELVDGSKLNRVS</sequence>
<keyword evidence="1" id="KW-0812">Transmembrane</keyword>
<name>A0A0F6R0H8_9CORY</name>
<dbReference type="EMBL" id="LR134377">
    <property type="protein sequence ID" value="VEH09022.1"/>
    <property type="molecule type" value="Genomic_DNA"/>
</dbReference>
<keyword evidence="1" id="KW-0472">Membrane</keyword>
<proteinExistence type="predicted"/>
<dbReference type="Proteomes" id="UP000271380">
    <property type="component" value="Chromosome"/>
</dbReference>
<feature type="transmembrane region" description="Helical" evidence="1">
    <location>
        <begin position="7"/>
        <end position="27"/>
    </location>
</feature>
<dbReference type="HOGENOM" id="CLU_1545038_0_0_11"/>
<evidence type="ECO:0000313" key="2">
    <source>
        <dbReference type="EMBL" id="AKE41747.1"/>
    </source>
</evidence>
<protein>
    <submittedName>
        <fullName evidence="2">Uncharacterized protein</fullName>
    </submittedName>
</protein>
<reference evidence="2 4" key="1">
    <citation type="journal article" date="2015" name="Genome Announc.">
        <title>Complete Genome Sequence of Corynebacterium kutscheri DSM 20755, a Corynebacterial Type Strain with Remarkably Low G+C Content of Chromosomal DNA.</title>
        <authorList>
            <person name="Ruckert C."/>
            <person name="Albersmeier A."/>
            <person name="Winkler A."/>
            <person name="Tauch A."/>
        </authorList>
    </citation>
    <scope>NUCLEOTIDE SEQUENCE [LARGE SCALE GENOMIC DNA]</scope>
    <source>
        <strain evidence="2 4">DSM 20755</strain>
    </source>
</reference>
<dbReference type="STRING" id="35755.UL82_07930"/>
<keyword evidence="1" id="KW-1133">Transmembrane helix</keyword>
<evidence type="ECO:0000256" key="1">
    <source>
        <dbReference type="SAM" id="Phobius"/>
    </source>
</evidence>
<evidence type="ECO:0000313" key="5">
    <source>
        <dbReference type="Proteomes" id="UP000271380"/>
    </source>
</evidence>
<dbReference type="RefSeq" id="WP_046440165.1">
    <property type="nucleotide sequence ID" value="NZ_CP011312.1"/>
</dbReference>
<dbReference type="AlphaFoldDB" id="A0A0F6R0H8"/>
<organism evidence="2 4">
    <name type="scientific">Corynebacterium kutscheri</name>
    <dbReference type="NCBI Taxonomy" id="35755"/>
    <lineage>
        <taxon>Bacteria</taxon>
        <taxon>Bacillati</taxon>
        <taxon>Actinomycetota</taxon>
        <taxon>Actinomycetes</taxon>
        <taxon>Mycobacteriales</taxon>
        <taxon>Corynebacteriaceae</taxon>
        <taxon>Corynebacterium</taxon>
    </lineage>
</organism>
<evidence type="ECO:0000313" key="4">
    <source>
        <dbReference type="Proteomes" id="UP000033457"/>
    </source>
</evidence>
<dbReference type="EMBL" id="CP011312">
    <property type="protein sequence ID" value="AKE41747.1"/>
    <property type="molecule type" value="Genomic_DNA"/>
</dbReference>
<reference evidence="3 5" key="2">
    <citation type="submission" date="2018-12" db="EMBL/GenBank/DDBJ databases">
        <authorList>
            <consortium name="Pathogen Informatics"/>
        </authorList>
    </citation>
    <scope>NUCLEOTIDE SEQUENCE [LARGE SCALE GENOMIC DNA]</scope>
    <source>
        <strain evidence="3 5">NCTC949</strain>
    </source>
</reference>
<gene>
    <name evidence="3" type="ORF">NCTC949_02149</name>
    <name evidence="2" type="ORF">UL82_07930</name>
</gene>
<dbReference type="Proteomes" id="UP000033457">
    <property type="component" value="Chromosome"/>
</dbReference>
<dbReference type="OrthoDB" id="5196566at2"/>
<dbReference type="KEGG" id="cku:UL82_07930"/>
<accession>A0A0F6R0H8</accession>
<evidence type="ECO:0000313" key="3">
    <source>
        <dbReference type="EMBL" id="VEH09022.1"/>
    </source>
</evidence>